<keyword evidence="2" id="KW-0378">Hydrolase</keyword>
<evidence type="ECO:0000256" key="2">
    <source>
        <dbReference type="ARBA" id="ARBA00022801"/>
    </source>
</evidence>
<keyword evidence="7" id="KW-1185">Reference proteome</keyword>
<keyword evidence="1" id="KW-0479">Metal-binding</keyword>
<dbReference type="SUPFAM" id="SSF55718">
    <property type="entry name" value="SCP-like"/>
    <property type="match status" value="1"/>
</dbReference>
<dbReference type="PANTHER" id="PTHR43223">
    <property type="entry name" value="ALKYL/ARYL-SULFATASE"/>
    <property type="match status" value="1"/>
</dbReference>
<dbReference type="SUPFAM" id="SSF56281">
    <property type="entry name" value="Metallo-hydrolase/oxidoreductase"/>
    <property type="match status" value="1"/>
</dbReference>
<dbReference type="Pfam" id="PF00753">
    <property type="entry name" value="Lactamase_B"/>
    <property type="match status" value="1"/>
</dbReference>
<dbReference type="InterPro" id="IPR036866">
    <property type="entry name" value="RibonucZ/Hydroxyglut_hydro"/>
</dbReference>
<evidence type="ECO:0000256" key="3">
    <source>
        <dbReference type="ARBA" id="ARBA00022833"/>
    </source>
</evidence>
<gene>
    <name evidence="6" type="ORF">GCM10009854_48290</name>
</gene>
<proteinExistence type="inferred from homology"/>
<dbReference type="Gene3D" id="3.30.1050.10">
    <property type="entry name" value="SCP2 sterol-binding domain"/>
    <property type="match status" value="1"/>
</dbReference>
<dbReference type="Gene3D" id="1.25.40.880">
    <property type="entry name" value="Alkyl sulfatase, dimerisation domain"/>
    <property type="match status" value="1"/>
</dbReference>
<evidence type="ECO:0000256" key="4">
    <source>
        <dbReference type="ARBA" id="ARBA00033751"/>
    </source>
</evidence>
<sequence>MPATSKPASAITAAANRADLSRLPFADDPSQDDARRGFIATLDPPVITGADGRVVWDLRKYDFLDGEAAGTVNPSLRRMARLNLNHGLFRVIDGIYQVRGFDLSNMTVIEGETGYVVVDPLLTAEAAAAAMGLVREHLGEKPITAVVITHSHSDHFGGIKGIVSADEVASGVVRVVAPTGFLEHAISENVYAGIAMSRRAQYMYGVGIPPGPLGQVSTGLGVSLSNGTTTLLAPTDLIAESGTELVLDGVRFAFQYTPGAEAPAEMNFHLPDLRALCMAENVSHTMHNLYTLRGAEIRDAAAWSDYIHEALELFGDESDVMFIGHHWPVWGRENIEEFLAQQRDLYRYIHDETLRLAAHGHTMVEIAERVELPENVATFWANRGYYGALNHNVKAVYQKYLGWFDGNPANLHPHGPVEAGERYVEFMGGSEAVLEKARRSFDDGDYRWVAQVVNHVVFAEPDNRAARELQADALEQLGYQAESAPWRNFYLTGALELRTGALKLPTTSVTADVLGAMTTDMLLSYLAIRLNGPKAAHRDLRLLFEVIDTDEMRFVHVANGVLVRSSRAPADGYDATVRLERTVLAALALGARDPADAENADDMTIDGESQAVHELFDLCDRFRPDFPIVTP</sequence>
<dbReference type="InterPro" id="IPR029229">
    <property type="entry name" value="Alkyl_sulf_C"/>
</dbReference>
<dbReference type="Pfam" id="PF14864">
    <property type="entry name" value="Alkyl_sulf_C"/>
    <property type="match status" value="1"/>
</dbReference>
<keyword evidence="3" id="KW-0862">Zinc</keyword>
<dbReference type="Proteomes" id="UP001501218">
    <property type="component" value="Unassembled WGS sequence"/>
</dbReference>
<dbReference type="InterPro" id="IPR052195">
    <property type="entry name" value="Bact_Alkyl/Aryl-Sulfatase"/>
</dbReference>
<dbReference type="Pfam" id="PF14863">
    <property type="entry name" value="Alkyl_sulf_dimr"/>
    <property type="match status" value="1"/>
</dbReference>
<dbReference type="RefSeq" id="WP_344137560.1">
    <property type="nucleotide sequence ID" value="NZ_BAAARA010000024.1"/>
</dbReference>
<dbReference type="PANTHER" id="PTHR43223:SF1">
    <property type="entry name" value="ALKYL_ARYL-SULFATASE BDS1"/>
    <property type="match status" value="1"/>
</dbReference>
<protein>
    <submittedName>
        <fullName evidence="6">Alkyl sulfatase dimerization domain-containing protein</fullName>
    </submittedName>
</protein>
<dbReference type="InterPro" id="IPR038536">
    <property type="entry name" value="Alkyl/aryl-sulf_dimr_sf"/>
</dbReference>
<dbReference type="CDD" id="cd07710">
    <property type="entry name" value="arylsulfatase_Sdsa1-like_MBL-fold"/>
    <property type="match status" value="1"/>
</dbReference>
<evidence type="ECO:0000313" key="7">
    <source>
        <dbReference type="Proteomes" id="UP001501218"/>
    </source>
</evidence>
<evidence type="ECO:0000256" key="1">
    <source>
        <dbReference type="ARBA" id="ARBA00022723"/>
    </source>
</evidence>
<accession>A0ABN3GWE2</accession>
<dbReference type="Gene3D" id="3.60.15.30">
    <property type="entry name" value="Metallo-beta-lactamase domain"/>
    <property type="match status" value="1"/>
</dbReference>
<comment type="similarity">
    <text evidence="4">Belongs to the metallo-beta-lactamase superfamily. Type III sulfatase family.</text>
</comment>
<dbReference type="InterPro" id="IPR036527">
    <property type="entry name" value="SCP2_sterol-bd_dom_sf"/>
</dbReference>
<dbReference type="InterPro" id="IPR029228">
    <property type="entry name" value="Alkyl_sulf_dimr"/>
</dbReference>
<name>A0ABN3GWE2_9PSEU</name>
<reference evidence="6 7" key="1">
    <citation type="journal article" date="2019" name="Int. J. Syst. Evol. Microbiol.">
        <title>The Global Catalogue of Microorganisms (GCM) 10K type strain sequencing project: providing services to taxonomists for standard genome sequencing and annotation.</title>
        <authorList>
            <consortium name="The Broad Institute Genomics Platform"/>
            <consortium name="The Broad Institute Genome Sequencing Center for Infectious Disease"/>
            <person name="Wu L."/>
            <person name="Ma J."/>
        </authorList>
    </citation>
    <scope>NUCLEOTIDE SEQUENCE [LARGE SCALE GENOMIC DNA]</scope>
    <source>
        <strain evidence="6 7">JCM 16221</strain>
    </source>
</reference>
<comment type="caution">
    <text evidence="6">The sequence shown here is derived from an EMBL/GenBank/DDBJ whole genome shotgun (WGS) entry which is preliminary data.</text>
</comment>
<evidence type="ECO:0000259" key="5">
    <source>
        <dbReference type="SMART" id="SM00849"/>
    </source>
</evidence>
<dbReference type="SMART" id="SM00849">
    <property type="entry name" value="Lactamase_B"/>
    <property type="match status" value="1"/>
</dbReference>
<dbReference type="InterPro" id="IPR044097">
    <property type="entry name" value="Bds1/SdsA1_MBL-fold"/>
</dbReference>
<feature type="domain" description="Metallo-beta-lactamase" evidence="5">
    <location>
        <begin position="103"/>
        <end position="325"/>
    </location>
</feature>
<evidence type="ECO:0000313" key="6">
    <source>
        <dbReference type="EMBL" id="GAA2362958.1"/>
    </source>
</evidence>
<dbReference type="InterPro" id="IPR001279">
    <property type="entry name" value="Metallo-B-lactamas"/>
</dbReference>
<dbReference type="EMBL" id="BAAARA010000024">
    <property type="protein sequence ID" value="GAA2362958.1"/>
    <property type="molecule type" value="Genomic_DNA"/>
</dbReference>
<organism evidence="6 7">
    <name type="scientific">Saccharopolyspora halophila</name>
    <dbReference type="NCBI Taxonomy" id="405551"/>
    <lineage>
        <taxon>Bacteria</taxon>
        <taxon>Bacillati</taxon>
        <taxon>Actinomycetota</taxon>
        <taxon>Actinomycetes</taxon>
        <taxon>Pseudonocardiales</taxon>
        <taxon>Pseudonocardiaceae</taxon>
        <taxon>Saccharopolyspora</taxon>
    </lineage>
</organism>